<comment type="caution">
    <text evidence="12">The sequence shown here is derived from an EMBL/GenBank/DDBJ whole genome shotgun (WGS) entry which is preliminary data.</text>
</comment>
<dbReference type="InterPro" id="IPR018851">
    <property type="entry name" value="Borealin_N"/>
</dbReference>
<comment type="subcellular location">
    <subcellularLocation>
        <location evidence="2">Chromosome</location>
        <location evidence="2">Centromere</location>
    </subcellularLocation>
    <subcellularLocation>
        <location evidence="1">Nucleus</location>
    </subcellularLocation>
</comment>
<comment type="similarity">
    <text evidence="3">Belongs to the borealin family.</text>
</comment>
<feature type="compositionally biased region" description="Low complexity" evidence="10">
    <location>
        <begin position="206"/>
        <end position="215"/>
    </location>
</feature>
<protein>
    <recommendedName>
        <fullName evidence="11">Borealin N-terminal domain-containing protein</fullName>
    </recommendedName>
</protein>
<feature type="compositionally biased region" description="Polar residues" evidence="10">
    <location>
        <begin position="146"/>
        <end position="175"/>
    </location>
</feature>
<keyword evidence="13" id="KW-1185">Reference proteome</keyword>
<evidence type="ECO:0000256" key="4">
    <source>
        <dbReference type="ARBA" id="ARBA00022454"/>
    </source>
</evidence>
<keyword evidence="4" id="KW-0158">Chromosome</keyword>
<keyword evidence="8" id="KW-0131">Cell cycle</keyword>
<keyword evidence="7" id="KW-0539">Nucleus</keyword>
<dbReference type="Proteomes" id="UP001556367">
    <property type="component" value="Unassembled WGS sequence"/>
</dbReference>
<evidence type="ECO:0000256" key="2">
    <source>
        <dbReference type="ARBA" id="ARBA00004584"/>
    </source>
</evidence>
<keyword evidence="9" id="KW-0137">Centromere</keyword>
<feature type="compositionally biased region" description="Polar residues" evidence="10">
    <location>
        <begin position="283"/>
        <end position="302"/>
    </location>
</feature>
<evidence type="ECO:0000256" key="8">
    <source>
        <dbReference type="ARBA" id="ARBA00023306"/>
    </source>
</evidence>
<feature type="compositionally biased region" description="Polar residues" evidence="10">
    <location>
        <begin position="309"/>
        <end position="328"/>
    </location>
</feature>
<evidence type="ECO:0000259" key="11">
    <source>
        <dbReference type="Pfam" id="PF10444"/>
    </source>
</evidence>
<feature type="compositionally biased region" description="Basic and acidic residues" evidence="10">
    <location>
        <begin position="126"/>
        <end position="136"/>
    </location>
</feature>
<gene>
    <name evidence="12" type="ORF">HGRIS_005742</name>
</gene>
<feature type="region of interest" description="Disordered" evidence="10">
    <location>
        <begin position="276"/>
        <end position="346"/>
    </location>
</feature>
<dbReference type="PANTHER" id="PTHR16040:SF7">
    <property type="entry name" value="AUSTRALIN, ISOFORM A-RELATED"/>
    <property type="match status" value="1"/>
</dbReference>
<evidence type="ECO:0000313" key="12">
    <source>
        <dbReference type="EMBL" id="KAL0960716.1"/>
    </source>
</evidence>
<feature type="domain" description="Borealin N-terminal" evidence="11">
    <location>
        <begin position="14"/>
        <end position="70"/>
    </location>
</feature>
<evidence type="ECO:0000256" key="3">
    <source>
        <dbReference type="ARBA" id="ARBA00009914"/>
    </source>
</evidence>
<keyword evidence="5" id="KW-0132">Cell division</keyword>
<accession>A0ABR3K022</accession>
<dbReference type="InterPro" id="IPR018867">
    <property type="entry name" value="Cell_div_borealin"/>
</dbReference>
<keyword evidence="6" id="KW-0498">Mitosis</keyword>
<evidence type="ECO:0000256" key="1">
    <source>
        <dbReference type="ARBA" id="ARBA00004123"/>
    </source>
</evidence>
<proteinExistence type="inferred from homology"/>
<dbReference type="Pfam" id="PF10444">
    <property type="entry name" value="Nbl1_Borealin_N"/>
    <property type="match status" value="1"/>
</dbReference>
<organism evidence="12 13">
    <name type="scientific">Hohenbuehelia grisea</name>
    <dbReference type="NCBI Taxonomy" id="104357"/>
    <lineage>
        <taxon>Eukaryota</taxon>
        <taxon>Fungi</taxon>
        <taxon>Dikarya</taxon>
        <taxon>Basidiomycota</taxon>
        <taxon>Agaricomycotina</taxon>
        <taxon>Agaricomycetes</taxon>
        <taxon>Agaricomycetidae</taxon>
        <taxon>Agaricales</taxon>
        <taxon>Pleurotineae</taxon>
        <taxon>Pleurotaceae</taxon>
        <taxon>Hohenbuehelia</taxon>
    </lineage>
</organism>
<evidence type="ECO:0000256" key="9">
    <source>
        <dbReference type="ARBA" id="ARBA00023328"/>
    </source>
</evidence>
<evidence type="ECO:0000313" key="13">
    <source>
        <dbReference type="Proteomes" id="UP001556367"/>
    </source>
</evidence>
<name>A0ABR3K022_9AGAR</name>
<evidence type="ECO:0000256" key="7">
    <source>
        <dbReference type="ARBA" id="ARBA00023242"/>
    </source>
</evidence>
<sequence length="434" mass="47277">MNSWDSKREYTAEEKQQLLINLDIEVAHRTNQFKAWLADALENFTIHQEGHVLRIPKQVRGMTMREFGAKYNGNVQAALRGVQTERLVAAGMEPGFGIDTDKSTRKRKWLASQESMENVASSSKVEGAKADAESSRATKNARMAPSTPQKAGSSTGPGTAQRSRLLSTTNKTPGTSRIMSRIPPSPSPQKPKARPPFVTSAFGRAPSSRPTSPVKVPKPPPTTHARMPSSSTFNPSLPPQSRGPAYPGMPARLPRRDESMLSANGSPIANPYDLGLGFFRQPSGPSTSNGNGEKSLRRSNSILVRRDTSLTSGSSLHSRATSQASLFESTRDSTHSRTSSEATQDDTQLYDKHVAQSQPDPATHLATFTTPKPLRAHSVMAIPTKDGHLLEFDPLQTSPGSFDALEGITDSAKKHAKEEMVQLMQAAMNKWQIR</sequence>
<evidence type="ECO:0000256" key="6">
    <source>
        <dbReference type="ARBA" id="ARBA00022776"/>
    </source>
</evidence>
<dbReference type="PANTHER" id="PTHR16040">
    <property type="entry name" value="AUSTRALIN, ISOFORM A-RELATED"/>
    <property type="match status" value="1"/>
</dbReference>
<dbReference type="EMBL" id="JASNQZ010000001">
    <property type="protein sequence ID" value="KAL0960716.1"/>
    <property type="molecule type" value="Genomic_DNA"/>
</dbReference>
<evidence type="ECO:0000256" key="10">
    <source>
        <dbReference type="SAM" id="MobiDB-lite"/>
    </source>
</evidence>
<reference evidence="13" key="1">
    <citation type="submission" date="2024-06" db="EMBL/GenBank/DDBJ databases">
        <title>Multi-omics analyses provide insights into the biosynthesis of the anticancer antibiotic pleurotin in Hohenbuehelia grisea.</title>
        <authorList>
            <person name="Weaver J.A."/>
            <person name="Alberti F."/>
        </authorList>
    </citation>
    <scope>NUCLEOTIDE SEQUENCE [LARGE SCALE GENOMIC DNA]</scope>
    <source>
        <strain evidence="13">T-177</strain>
    </source>
</reference>
<feature type="region of interest" description="Disordered" evidence="10">
    <location>
        <begin position="112"/>
        <end position="253"/>
    </location>
</feature>
<evidence type="ECO:0000256" key="5">
    <source>
        <dbReference type="ARBA" id="ARBA00022618"/>
    </source>
</evidence>
<feature type="compositionally biased region" description="Polar residues" evidence="10">
    <location>
        <begin position="112"/>
        <end position="124"/>
    </location>
</feature>